<keyword evidence="3" id="KW-1185">Reference proteome</keyword>
<organism evidence="2 3">
    <name type="scientific">Zingiber officinale</name>
    <name type="common">Ginger</name>
    <name type="synonym">Amomum zingiber</name>
    <dbReference type="NCBI Taxonomy" id="94328"/>
    <lineage>
        <taxon>Eukaryota</taxon>
        <taxon>Viridiplantae</taxon>
        <taxon>Streptophyta</taxon>
        <taxon>Embryophyta</taxon>
        <taxon>Tracheophyta</taxon>
        <taxon>Spermatophyta</taxon>
        <taxon>Magnoliopsida</taxon>
        <taxon>Liliopsida</taxon>
        <taxon>Zingiberales</taxon>
        <taxon>Zingiberaceae</taxon>
        <taxon>Zingiber</taxon>
    </lineage>
</organism>
<name>A0A8J5HDX1_ZINOF</name>
<dbReference type="PANTHER" id="PTHR31170">
    <property type="entry name" value="BNAC04G53230D PROTEIN"/>
    <property type="match status" value="1"/>
</dbReference>
<evidence type="ECO:0000313" key="2">
    <source>
        <dbReference type="EMBL" id="KAG6522055.1"/>
    </source>
</evidence>
<accession>A0A8J5HDX1</accession>
<comment type="caution">
    <text evidence="2">The sequence shown here is derived from an EMBL/GenBank/DDBJ whole genome shotgun (WGS) entry which is preliminary data.</text>
</comment>
<dbReference type="InterPro" id="IPR004158">
    <property type="entry name" value="DUF247_pln"/>
</dbReference>
<protein>
    <submittedName>
        <fullName evidence="2">Uncharacterized protein</fullName>
    </submittedName>
</protein>
<feature type="transmembrane region" description="Helical" evidence="1">
    <location>
        <begin position="424"/>
        <end position="448"/>
    </location>
</feature>
<dbReference type="Pfam" id="PF03140">
    <property type="entry name" value="DUF247"/>
    <property type="match status" value="1"/>
</dbReference>
<evidence type="ECO:0000313" key="3">
    <source>
        <dbReference type="Proteomes" id="UP000734854"/>
    </source>
</evidence>
<reference evidence="2 3" key="1">
    <citation type="submission" date="2020-08" db="EMBL/GenBank/DDBJ databases">
        <title>Plant Genome Project.</title>
        <authorList>
            <person name="Zhang R.-G."/>
        </authorList>
    </citation>
    <scope>NUCLEOTIDE SEQUENCE [LARGE SCALE GENOMIC DNA]</scope>
    <source>
        <tissue evidence="2">Rhizome</tissue>
    </source>
</reference>
<proteinExistence type="predicted"/>
<evidence type="ECO:0000256" key="1">
    <source>
        <dbReference type="SAM" id="Phobius"/>
    </source>
</evidence>
<keyword evidence="1" id="KW-0472">Membrane</keyword>
<dbReference type="AlphaFoldDB" id="A0A8J5HDX1"/>
<keyword evidence="1" id="KW-1133">Transmembrane helix</keyword>
<dbReference type="EMBL" id="JACMSC010000005">
    <property type="protein sequence ID" value="KAG6522055.1"/>
    <property type="molecule type" value="Genomic_DNA"/>
</dbReference>
<gene>
    <name evidence="2" type="ORF">ZIOFF_019189</name>
</gene>
<keyword evidence="1" id="KW-0812">Transmembrane</keyword>
<dbReference type="PANTHER" id="PTHR31170:SF25">
    <property type="entry name" value="BNAA09G04570D PROTEIN"/>
    <property type="match status" value="1"/>
</dbReference>
<sequence length="453" mass="52980">MEIVEPLAINIDLGDMPWNFMEKLRRASDKPKEGIQATIFRVPENIRRTNVDSFEPKMFSLGPYHHGKQLFQATDERIKLPCASNFFRGAMTGDLQRIVVQLKDWESKLRCAYSEQISMSSDEFVEMMLLDCAFMAEFLREQYGSIKKTEKQEGGQRIEMEEYSWKWAAPSLMNDMLVVENQFPLPPLLYLFKKCSWDDIINIDGIFYSLMQQIHRNLSPTSSVRSDLLINSSSHLLHLFHSSLIIVEPRYTERRLHNTDLSSFPSAEMLQAMRIQFTNKINCESFLDITFDASKRSMEIPQLLINDDNISLLRNLIAFEQQFHGVPNCISTYVWFMDCLINTYKDVAVLRKRNIIVSRLRSDEEVAHIFNELRRTDAPVVDFDNFYLAGVMNNVKSHCRNRTNRLWALWNFSWLRQNYFKNRWVTTGVTAAVFFNLLTLVQTVYAVLSYAKQ</sequence>
<dbReference type="Proteomes" id="UP000734854">
    <property type="component" value="Unassembled WGS sequence"/>
</dbReference>